<evidence type="ECO:0000313" key="4">
    <source>
        <dbReference type="Proteomes" id="UP000027730"/>
    </source>
</evidence>
<keyword evidence="4" id="KW-1185">Reference proteome</keyword>
<comment type="similarity">
    <text evidence="1">Belongs to the fungal fucose-specific lectin family.</text>
</comment>
<dbReference type="RefSeq" id="XP_013425076.1">
    <property type="nucleotide sequence ID" value="XM_013569622.1"/>
</dbReference>
<dbReference type="GeneID" id="25411497"/>
<proteinExistence type="inferred from homology"/>
<protein>
    <submittedName>
        <fullName evidence="3">Uncharacterized protein</fullName>
    </submittedName>
</protein>
<dbReference type="Pfam" id="PF07938">
    <property type="entry name" value="Fungal_lectin"/>
    <property type="match status" value="1"/>
</dbReference>
<keyword evidence="2" id="KW-0472">Membrane</keyword>
<dbReference type="Proteomes" id="UP000027730">
    <property type="component" value="Unassembled WGS sequence"/>
</dbReference>
<dbReference type="EMBL" id="KL584715">
    <property type="protein sequence ID" value="KEQ71148.1"/>
    <property type="molecule type" value="Genomic_DNA"/>
</dbReference>
<dbReference type="SUPFAM" id="SSF89372">
    <property type="entry name" value="Fucose-specific lectin"/>
    <property type="match status" value="1"/>
</dbReference>
<organism evidence="3 4">
    <name type="scientific">Aureobasidium namibiae CBS 147.97</name>
    <dbReference type="NCBI Taxonomy" id="1043004"/>
    <lineage>
        <taxon>Eukaryota</taxon>
        <taxon>Fungi</taxon>
        <taxon>Dikarya</taxon>
        <taxon>Ascomycota</taxon>
        <taxon>Pezizomycotina</taxon>
        <taxon>Dothideomycetes</taxon>
        <taxon>Dothideomycetidae</taxon>
        <taxon>Dothideales</taxon>
        <taxon>Saccotheciaceae</taxon>
        <taxon>Aureobasidium</taxon>
    </lineage>
</organism>
<accession>A0A074WDT5</accession>
<dbReference type="STRING" id="1043004.A0A074WDT5"/>
<gene>
    <name evidence="3" type="ORF">M436DRAFT_51851</name>
</gene>
<evidence type="ECO:0000313" key="3">
    <source>
        <dbReference type="EMBL" id="KEQ71148.1"/>
    </source>
</evidence>
<reference evidence="3 4" key="1">
    <citation type="journal article" date="2014" name="BMC Genomics">
        <title>Genome sequencing of four Aureobasidium pullulans varieties: biotechnological potential, stress tolerance, and description of new species.</title>
        <authorList>
            <person name="Gostin Ar C."/>
            <person name="Ohm R.A."/>
            <person name="Kogej T."/>
            <person name="Sonjak S."/>
            <person name="Turk M."/>
            <person name="Zajc J."/>
            <person name="Zalar P."/>
            <person name="Grube M."/>
            <person name="Sun H."/>
            <person name="Han J."/>
            <person name="Sharma A."/>
            <person name="Chiniquy J."/>
            <person name="Ngan C.Y."/>
            <person name="Lipzen A."/>
            <person name="Barry K."/>
            <person name="Grigoriev I.V."/>
            <person name="Gunde-Cimerman N."/>
        </authorList>
    </citation>
    <scope>NUCLEOTIDE SEQUENCE [LARGE SCALE GENOMIC DNA]</scope>
    <source>
        <strain evidence="3 4">CBS 147.97</strain>
    </source>
</reference>
<keyword evidence="2" id="KW-1133">Transmembrane helix</keyword>
<evidence type="ECO:0000256" key="1">
    <source>
        <dbReference type="ARBA" id="ARBA00009042"/>
    </source>
</evidence>
<dbReference type="InterPro" id="IPR012475">
    <property type="entry name" value="Fungal_lectin"/>
</dbReference>
<dbReference type="HOGENOM" id="CLU_030824_0_0_1"/>
<dbReference type="Gene3D" id="2.120.10.70">
    <property type="entry name" value="Fucose-specific lectin"/>
    <property type="match status" value="1"/>
</dbReference>
<dbReference type="OrthoDB" id="3923199at2759"/>
<sequence>MPPTILPPDKKPARACGLRRAIFWSLLAATFAVVIGLAIGLGVGLGVKHNNKDKKASLTAAKSSDYYIGGAIDPAYYSRDGAFNGSGLALASQSFGSGEYGELVLYFQHYSGSIRWQRLTPDNGWLGGTASEVVATDAKNSTPLSAVAYSLNGVSKWHLFYIDNSNRLREKINSNSTNIWIEGPLTGENHTVMDADQVGMQACWYGNDYGDADYKHSPLPNQGNSTANTTGSGTDVGMHLWYASDASTFQQLGWRNGDSNWTYQQGWQNKNGHAGLGCYSWGPGTTTYVMMVNSQNTVEVWWKDTNTNTSTSTGHPINQWTNSSVAINNVHPSTSLGYTNAFYAQGKDGWITGYNIDWASENTTINGSFPVNKPGILGTHLSVTTLPDQSGGDSLCVFYQTNGSDVTFATRDLVQGAWTAATLEVPNS</sequence>
<feature type="transmembrane region" description="Helical" evidence="2">
    <location>
        <begin position="21"/>
        <end position="47"/>
    </location>
</feature>
<evidence type="ECO:0000256" key="2">
    <source>
        <dbReference type="SAM" id="Phobius"/>
    </source>
</evidence>
<name>A0A074WDT5_9PEZI</name>
<keyword evidence="2" id="KW-0812">Transmembrane</keyword>
<dbReference type="AlphaFoldDB" id="A0A074WDT5"/>